<dbReference type="InterPro" id="IPR003540">
    <property type="entry name" value="ADP-ribosyltransferase"/>
</dbReference>
<evidence type="ECO:0000313" key="4">
    <source>
        <dbReference type="Proteomes" id="UP000663832"/>
    </source>
</evidence>
<accession>A0A816DKV1</accession>
<name>A0A816DKV1_9BILA</name>
<dbReference type="EMBL" id="CAJNOM010002801">
    <property type="protein sequence ID" value="CAF1637808.1"/>
    <property type="molecule type" value="Genomic_DNA"/>
</dbReference>
<dbReference type="OrthoDB" id="10370257at2759"/>
<gene>
    <name evidence="2" type="ORF">BJG266_LOCUS41906</name>
    <name evidence="3" type="ORF">QVE165_LOCUS58785</name>
</gene>
<dbReference type="Pfam" id="PF03496">
    <property type="entry name" value="ADPrib_exo_Tox"/>
    <property type="match status" value="1"/>
</dbReference>
<proteinExistence type="predicted"/>
<dbReference type="SUPFAM" id="SSF56399">
    <property type="entry name" value="ADP-ribosylation"/>
    <property type="match status" value="1"/>
</dbReference>
<protein>
    <recommendedName>
        <fullName evidence="1">ADP ribosyltransferase domain-containing protein</fullName>
    </recommendedName>
</protein>
<evidence type="ECO:0000313" key="3">
    <source>
        <dbReference type="EMBL" id="CAF1637808.1"/>
    </source>
</evidence>
<dbReference type="PROSITE" id="PS51996">
    <property type="entry name" value="TR_MART"/>
    <property type="match status" value="1"/>
</dbReference>
<keyword evidence="4" id="KW-1185">Reference proteome</keyword>
<reference evidence="3" key="1">
    <citation type="submission" date="2021-02" db="EMBL/GenBank/DDBJ databases">
        <authorList>
            <person name="Nowell W R."/>
        </authorList>
    </citation>
    <scope>NUCLEOTIDE SEQUENCE</scope>
</reference>
<feature type="domain" description="ADP ribosyltransferase" evidence="1">
    <location>
        <begin position="247"/>
        <end position="401"/>
    </location>
</feature>
<sequence length="464" mass="53686">MNESESNQKASLPSNPFINNNSATIISPDVIPPRRRMVQNYSLLWLDECMDETSKDYENILTQIRTIADNVNVFKRPDECIDFLSDAQDIKSFLIVENSMAQQIMPLINDIPQLDSVYVFSNIKFLHDELKRKWQKIKSVHTNIDDLCKALQLGIKKYNQETTAMSFITVNEMASIDNLNQLDPTFMYTQIFKDIILDMDHDKQAIEEFTTYCRQNNSGSPTSIGQFENKYYTQSAVWWYTSPSFIYSMLNYALRSMETDTIIKMGFFIHDLHQQILQLHDQQAISYHGKSFIVYRGQGLSKPNFEKLKNTEGGLMSFNNFLSTSTDQNTPLGFALSALENADMAGILFIITIDPNVKSAPFASIKELSYFKEEDEILFSMHTVFRVGTIKQMDNNNQLYQVHLQLTSDDDQQLQLLTDWIRKETLSSTGWRMKLNKKLFLQIIVHRLIHIATSVYCVTKWEST</sequence>
<evidence type="ECO:0000259" key="1">
    <source>
        <dbReference type="Pfam" id="PF03496"/>
    </source>
</evidence>
<dbReference type="GO" id="GO:0005576">
    <property type="term" value="C:extracellular region"/>
    <property type="evidence" value="ECO:0007669"/>
    <property type="project" value="InterPro"/>
</dbReference>
<dbReference type="Proteomes" id="UP000663877">
    <property type="component" value="Unassembled WGS sequence"/>
</dbReference>
<evidence type="ECO:0000313" key="2">
    <source>
        <dbReference type="EMBL" id="CAF1478030.1"/>
    </source>
</evidence>
<dbReference type="Gene3D" id="3.90.176.10">
    <property type="entry name" value="Toxin ADP-ribosyltransferase, Chain A, domain 1"/>
    <property type="match status" value="1"/>
</dbReference>
<dbReference type="AlphaFoldDB" id="A0A816DKV1"/>
<organism evidence="3 4">
    <name type="scientific">Adineta steineri</name>
    <dbReference type="NCBI Taxonomy" id="433720"/>
    <lineage>
        <taxon>Eukaryota</taxon>
        <taxon>Metazoa</taxon>
        <taxon>Spiralia</taxon>
        <taxon>Gnathifera</taxon>
        <taxon>Rotifera</taxon>
        <taxon>Eurotatoria</taxon>
        <taxon>Bdelloidea</taxon>
        <taxon>Adinetida</taxon>
        <taxon>Adinetidae</taxon>
        <taxon>Adineta</taxon>
    </lineage>
</organism>
<dbReference type="Proteomes" id="UP000663832">
    <property type="component" value="Unassembled WGS sequence"/>
</dbReference>
<comment type="caution">
    <text evidence="3">The sequence shown here is derived from an EMBL/GenBank/DDBJ whole genome shotgun (WGS) entry which is preliminary data.</text>
</comment>
<dbReference type="EMBL" id="CAJNOI010002480">
    <property type="protein sequence ID" value="CAF1478030.1"/>
    <property type="molecule type" value="Genomic_DNA"/>
</dbReference>